<keyword evidence="2" id="KW-1185">Reference proteome</keyword>
<dbReference type="RefSeq" id="XP_018988277.1">
    <property type="nucleotide sequence ID" value="XM_019127654.1"/>
</dbReference>
<dbReference type="GeneID" id="30145507"/>
<proteinExistence type="predicted"/>
<protein>
    <submittedName>
        <fullName evidence="1">Uncharacterized protein</fullName>
    </submittedName>
</protein>
<organism evidence="1 2">
    <name type="scientific">Babjeviella inositovora NRRL Y-12698</name>
    <dbReference type="NCBI Taxonomy" id="984486"/>
    <lineage>
        <taxon>Eukaryota</taxon>
        <taxon>Fungi</taxon>
        <taxon>Dikarya</taxon>
        <taxon>Ascomycota</taxon>
        <taxon>Saccharomycotina</taxon>
        <taxon>Pichiomycetes</taxon>
        <taxon>Serinales incertae sedis</taxon>
        <taxon>Babjeviella</taxon>
    </lineage>
</organism>
<sequence length="90" mass="10299">MRGTIRGKDKNTFLQVYTAPQSNYRHILCLKHIFKASPYFKPDLANCMMANISTILEPLSHPLFTVQDTAPPSPPLHFYHMRFCSSASTR</sequence>
<dbReference type="EMBL" id="KV454426">
    <property type="protein sequence ID" value="ODQ82949.1"/>
    <property type="molecule type" value="Genomic_DNA"/>
</dbReference>
<evidence type="ECO:0000313" key="1">
    <source>
        <dbReference type="EMBL" id="ODQ82949.1"/>
    </source>
</evidence>
<reference evidence="2" key="1">
    <citation type="submission" date="2016-05" db="EMBL/GenBank/DDBJ databases">
        <title>Comparative genomics of biotechnologically important yeasts.</title>
        <authorList>
            <consortium name="DOE Joint Genome Institute"/>
            <person name="Riley R."/>
            <person name="Haridas S."/>
            <person name="Wolfe K.H."/>
            <person name="Lopes M.R."/>
            <person name="Hittinger C.T."/>
            <person name="Goker M."/>
            <person name="Salamov A."/>
            <person name="Wisecaver J."/>
            <person name="Long T.M."/>
            <person name="Aerts A.L."/>
            <person name="Barry K."/>
            <person name="Choi C."/>
            <person name="Clum A."/>
            <person name="Coughlan A.Y."/>
            <person name="Deshpande S."/>
            <person name="Douglass A.P."/>
            <person name="Hanson S.J."/>
            <person name="Klenk H.-P."/>
            <person name="Labutti K."/>
            <person name="Lapidus A."/>
            <person name="Lindquist E."/>
            <person name="Lipzen A."/>
            <person name="Meier-Kolthoff J.P."/>
            <person name="Ohm R.A."/>
            <person name="Otillar R.P."/>
            <person name="Pangilinan J."/>
            <person name="Peng Y."/>
            <person name="Rokas A."/>
            <person name="Rosa C.A."/>
            <person name="Scheuner C."/>
            <person name="Sibirny A.A."/>
            <person name="Slot J.C."/>
            <person name="Stielow J.B."/>
            <person name="Sun H."/>
            <person name="Kurtzman C.P."/>
            <person name="Blackwell M."/>
            <person name="Grigoriev I.V."/>
            <person name="Jeffries T.W."/>
        </authorList>
    </citation>
    <scope>NUCLEOTIDE SEQUENCE [LARGE SCALE GENOMIC DNA]</scope>
    <source>
        <strain evidence="2">NRRL Y-12698</strain>
    </source>
</reference>
<dbReference type="AlphaFoldDB" id="A0A1E3QZ43"/>
<accession>A0A1E3QZ43</accession>
<gene>
    <name evidence="1" type="ORF">BABINDRAFT_159429</name>
</gene>
<evidence type="ECO:0000313" key="2">
    <source>
        <dbReference type="Proteomes" id="UP000094336"/>
    </source>
</evidence>
<dbReference type="Proteomes" id="UP000094336">
    <property type="component" value="Unassembled WGS sequence"/>
</dbReference>
<name>A0A1E3QZ43_9ASCO</name>